<dbReference type="Gene3D" id="3.60.40.10">
    <property type="entry name" value="PPM-type phosphatase domain"/>
    <property type="match status" value="1"/>
</dbReference>
<protein>
    <recommendedName>
        <fullName evidence="3">Serine/threonine protein phosphatase</fullName>
    </recommendedName>
</protein>
<dbReference type="SUPFAM" id="SSF81606">
    <property type="entry name" value="PP2C-like"/>
    <property type="match status" value="1"/>
</dbReference>
<accession>A0A1Q9QWK7</accession>
<sequence length="234" mass="25946">MQIRWVSRQGRARLGNSDAAACGRKNHQVLAVLVDAAEKGDGQGLARYWPRTVINAALGTTRQLDLEVLVDIMRTEQQQLRRHYLHAIASYCCVLVDQEQQLLHAAHVGDCLIGIQRPAGAIDWLNLPQNLQSQAIWLADMSVDQESRHLLTRSLNARRFNSPVCLTTQLPPDARVLLCSDGYWHEHVHSGVGLESVNDDASVLSLAYGESGIDLQSDCENFHECSYIVLPASS</sequence>
<comment type="caution">
    <text evidence="1">The sequence shown here is derived from an EMBL/GenBank/DDBJ whole genome shotgun (WGS) entry which is preliminary data.</text>
</comment>
<proteinExistence type="predicted"/>
<dbReference type="InterPro" id="IPR036457">
    <property type="entry name" value="PPM-type-like_dom_sf"/>
</dbReference>
<dbReference type="EMBL" id="MKZO01000067">
    <property type="protein sequence ID" value="OLS59536.1"/>
    <property type="molecule type" value="Genomic_DNA"/>
</dbReference>
<dbReference type="OrthoDB" id="6402115at2"/>
<evidence type="ECO:0000313" key="1">
    <source>
        <dbReference type="EMBL" id="OLS59536.1"/>
    </source>
</evidence>
<evidence type="ECO:0000313" key="2">
    <source>
        <dbReference type="Proteomes" id="UP000186736"/>
    </source>
</evidence>
<dbReference type="Proteomes" id="UP000186736">
    <property type="component" value="Unassembled WGS sequence"/>
</dbReference>
<dbReference type="RefSeq" id="WP_075806115.1">
    <property type="nucleotide sequence ID" value="NZ_MKZO01000067.1"/>
</dbReference>
<reference evidence="1 2" key="1">
    <citation type="submission" date="2016-10" db="EMBL/GenBank/DDBJ databases">
        <title>Genome Sequence of Pseudomonas putida GM4FR.</title>
        <authorList>
            <person name="Poehlein A."/>
            <person name="Wemheuer F."/>
            <person name="Hollensteiner J."/>
            <person name="Wemheuer B."/>
        </authorList>
    </citation>
    <scope>NUCLEOTIDE SEQUENCE [LARGE SCALE GENOMIC DNA]</scope>
    <source>
        <strain evidence="1 2">GM4FR</strain>
    </source>
</reference>
<organism evidence="1 2">
    <name type="scientific">Pseudomonas putida</name>
    <name type="common">Arthrobacter siderocapsulatus</name>
    <dbReference type="NCBI Taxonomy" id="303"/>
    <lineage>
        <taxon>Bacteria</taxon>
        <taxon>Pseudomonadati</taxon>
        <taxon>Pseudomonadota</taxon>
        <taxon>Gammaproteobacteria</taxon>
        <taxon>Pseudomonadales</taxon>
        <taxon>Pseudomonadaceae</taxon>
        <taxon>Pseudomonas</taxon>
    </lineage>
</organism>
<name>A0A1Q9QWK7_PSEPU</name>
<evidence type="ECO:0008006" key="3">
    <source>
        <dbReference type="Google" id="ProtNLM"/>
    </source>
</evidence>
<dbReference type="AlphaFoldDB" id="A0A1Q9QWK7"/>
<gene>
    <name evidence="1" type="ORF">PSEMO_55030</name>
</gene>